<dbReference type="InterPro" id="IPR029058">
    <property type="entry name" value="AB_hydrolase_fold"/>
</dbReference>
<name>A0ABY5YI50_9DEIO</name>
<protein>
    <recommendedName>
        <fullName evidence="4">Alpha/beta hydrolase</fullName>
    </recommendedName>
</protein>
<organism evidence="2 3">
    <name type="scientific">Deinococcus rubellus</name>
    <dbReference type="NCBI Taxonomy" id="1889240"/>
    <lineage>
        <taxon>Bacteria</taxon>
        <taxon>Thermotogati</taxon>
        <taxon>Deinococcota</taxon>
        <taxon>Deinococci</taxon>
        <taxon>Deinococcales</taxon>
        <taxon>Deinococcaceae</taxon>
        <taxon>Deinococcus</taxon>
    </lineage>
</organism>
<reference evidence="2" key="1">
    <citation type="submission" date="2022-09" db="EMBL/GenBank/DDBJ databases">
        <title>genome sequence of Deinococcus rubellus.</title>
        <authorList>
            <person name="Srinivasan S."/>
        </authorList>
    </citation>
    <scope>NUCLEOTIDE SEQUENCE</scope>
    <source>
        <strain evidence="2">Ant6</strain>
    </source>
</reference>
<dbReference type="EMBL" id="CP104213">
    <property type="protein sequence ID" value="UWX64027.1"/>
    <property type="molecule type" value="Genomic_DNA"/>
</dbReference>
<feature type="chain" id="PRO_5046722182" description="Alpha/beta hydrolase" evidence="1">
    <location>
        <begin position="24"/>
        <end position="319"/>
    </location>
</feature>
<keyword evidence="1" id="KW-0732">Signal</keyword>
<gene>
    <name evidence="2" type="ORF">N0D28_15135</name>
</gene>
<accession>A0ABY5YI50</accession>
<feature type="signal peptide" evidence="1">
    <location>
        <begin position="1"/>
        <end position="23"/>
    </location>
</feature>
<keyword evidence="3" id="KW-1185">Reference proteome</keyword>
<dbReference type="RefSeq" id="WP_260560303.1">
    <property type="nucleotide sequence ID" value="NZ_BAABEC010000020.1"/>
</dbReference>
<sequence>MNLRPRLATLLALLLTLCSAACAPLPSLGPAVFEAPSAAKQRALPLRPVGSPDVLIFGISGRCGPPCQAPQDNWDYLSERGTLKVLAAVFERRGLNVEVEGYAERITTDFKSRRSKLPQRGILDLLSDYQRLTSELVLGRRNPAQVIIVGHSHGAVWGHYLSTLFGQVPVAVLIDLDANCVAWNADHSAETLAATSALWQGDPQRSPLLACSSALVGGQSVRLKDLVWPNVAVNLEVQSKRLPASGGEVPGFYVNYLFDLTPNQRPGGDKTGIQTFVSVHEDHSGVSSPNSRAVKWVTGQLERLPWLPFAPIPALPNTR</sequence>
<evidence type="ECO:0000313" key="3">
    <source>
        <dbReference type="Proteomes" id="UP001060261"/>
    </source>
</evidence>
<evidence type="ECO:0008006" key="4">
    <source>
        <dbReference type="Google" id="ProtNLM"/>
    </source>
</evidence>
<dbReference type="Proteomes" id="UP001060261">
    <property type="component" value="Chromosome"/>
</dbReference>
<proteinExistence type="predicted"/>
<dbReference type="SUPFAM" id="SSF53474">
    <property type="entry name" value="alpha/beta-Hydrolases"/>
    <property type="match status" value="1"/>
</dbReference>
<evidence type="ECO:0000313" key="2">
    <source>
        <dbReference type="EMBL" id="UWX64027.1"/>
    </source>
</evidence>
<evidence type="ECO:0000256" key="1">
    <source>
        <dbReference type="SAM" id="SignalP"/>
    </source>
</evidence>